<evidence type="ECO:0000256" key="5">
    <source>
        <dbReference type="ARBA" id="ARBA00023128"/>
    </source>
</evidence>
<accession>A0ABQ9HCE7</accession>
<evidence type="ECO:0000313" key="10">
    <source>
        <dbReference type="EMBL" id="KAJ8882015.1"/>
    </source>
</evidence>
<dbReference type="Proteomes" id="UP001159363">
    <property type="component" value="Chromosome 5"/>
</dbReference>
<protein>
    <recommendedName>
        <fullName evidence="7">Small ribosomal subunit protein mS31</fullName>
    </recommendedName>
    <alternativeName>
        <fullName evidence="8">28S ribosomal protein S31, mitochondrial</fullName>
    </alternativeName>
</protein>
<sequence length="387" mass="43420">MVFVEDLEDLVVIRDAQHRSVEVLGGALPSLESFTGLSVMPREAVLSLVATHAAEAGNVYNFRDCMCPSVPYTYFLENLEKQLYCSPSDAQESRLTGNQTPRSWFSITLTLTVLMLKLYKSLVSAAQDVAETLGGDVKQTESELLQKLLSRSGNSESTGQEETTAKPAMNLSDLIAGMKVDHSPKETALPSEGRAQQVRRILSRHGAASQQRGARLQGEERELSDGRVNLFDSPPMGILKPINKSQPQNGEVPVLKTWQRLQERELKMAVTHPPSNIYEEMIQWTDQGKLWKFPINNEQGLEEEAKVFFAEHVFLERHLEGWCPPRGPVRHFMELVCVGLSKNPYITVKDKLEHIEWYRHYLEDKKVLLAEAGAITEDSSSLQSSAQ</sequence>
<evidence type="ECO:0000256" key="8">
    <source>
        <dbReference type="ARBA" id="ARBA00035363"/>
    </source>
</evidence>
<comment type="caution">
    <text evidence="10">The sequence shown here is derived from an EMBL/GenBank/DDBJ whole genome shotgun (WGS) entry which is preliminary data.</text>
</comment>
<feature type="region of interest" description="Disordered" evidence="9">
    <location>
        <begin position="203"/>
        <end position="224"/>
    </location>
</feature>
<dbReference type="PANTHER" id="PTHR13231">
    <property type="entry name" value="MITOCHONDRIAL RIBOSOMAL PROTEIN S31"/>
    <property type="match status" value="1"/>
</dbReference>
<dbReference type="InterPro" id="IPR026299">
    <property type="entry name" value="MRP-S31"/>
</dbReference>
<dbReference type="PANTHER" id="PTHR13231:SF3">
    <property type="entry name" value="SMALL RIBOSOMAL SUBUNIT PROTEIN MS31"/>
    <property type="match status" value="1"/>
</dbReference>
<dbReference type="Pfam" id="PF15433">
    <property type="entry name" value="MRP-S31"/>
    <property type="match status" value="1"/>
</dbReference>
<evidence type="ECO:0000256" key="7">
    <source>
        <dbReference type="ARBA" id="ARBA00035133"/>
    </source>
</evidence>
<keyword evidence="4" id="KW-0689">Ribosomal protein</keyword>
<proteinExistence type="inferred from homology"/>
<keyword evidence="6" id="KW-0687">Ribonucleoprotein</keyword>
<evidence type="ECO:0000256" key="2">
    <source>
        <dbReference type="ARBA" id="ARBA00011057"/>
    </source>
</evidence>
<evidence type="ECO:0000256" key="4">
    <source>
        <dbReference type="ARBA" id="ARBA00022980"/>
    </source>
</evidence>
<evidence type="ECO:0000313" key="11">
    <source>
        <dbReference type="Proteomes" id="UP001159363"/>
    </source>
</evidence>
<evidence type="ECO:0000256" key="6">
    <source>
        <dbReference type="ARBA" id="ARBA00023274"/>
    </source>
</evidence>
<gene>
    <name evidence="10" type="ORF">PR048_018503</name>
</gene>
<name>A0ABQ9HCE7_9NEOP</name>
<reference evidence="10 11" key="1">
    <citation type="submission" date="2023-02" db="EMBL/GenBank/DDBJ databases">
        <title>LHISI_Scaffold_Assembly.</title>
        <authorList>
            <person name="Stuart O.P."/>
            <person name="Cleave R."/>
            <person name="Magrath M.J.L."/>
            <person name="Mikheyev A.S."/>
        </authorList>
    </citation>
    <scope>NUCLEOTIDE SEQUENCE [LARGE SCALE GENOMIC DNA]</scope>
    <source>
        <strain evidence="10">Daus_M_001</strain>
        <tissue evidence="10">Leg muscle</tissue>
    </source>
</reference>
<evidence type="ECO:0000256" key="1">
    <source>
        <dbReference type="ARBA" id="ARBA00004173"/>
    </source>
</evidence>
<keyword evidence="11" id="KW-1185">Reference proteome</keyword>
<comment type="similarity">
    <text evidence="2">Belongs to the mitochondrion-specific ribosomal protein mS31 family.</text>
</comment>
<evidence type="ECO:0000256" key="3">
    <source>
        <dbReference type="ARBA" id="ARBA00022946"/>
    </source>
</evidence>
<keyword evidence="3" id="KW-0809">Transit peptide</keyword>
<keyword evidence="5" id="KW-0496">Mitochondrion</keyword>
<comment type="subcellular location">
    <subcellularLocation>
        <location evidence="1">Mitochondrion</location>
    </subcellularLocation>
</comment>
<evidence type="ECO:0000256" key="9">
    <source>
        <dbReference type="SAM" id="MobiDB-lite"/>
    </source>
</evidence>
<dbReference type="EMBL" id="JARBHB010000006">
    <property type="protein sequence ID" value="KAJ8882015.1"/>
    <property type="molecule type" value="Genomic_DNA"/>
</dbReference>
<organism evidence="10 11">
    <name type="scientific">Dryococelus australis</name>
    <dbReference type="NCBI Taxonomy" id="614101"/>
    <lineage>
        <taxon>Eukaryota</taxon>
        <taxon>Metazoa</taxon>
        <taxon>Ecdysozoa</taxon>
        <taxon>Arthropoda</taxon>
        <taxon>Hexapoda</taxon>
        <taxon>Insecta</taxon>
        <taxon>Pterygota</taxon>
        <taxon>Neoptera</taxon>
        <taxon>Polyneoptera</taxon>
        <taxon>Phasmatodea</taxon>
        <taxon>Verophasmatodea</taxon>
        <taxon>Anareolatae</taxon>
        <taxon>Phasmatidae</taxon>
        <taxon>Eurycanthinae</taxon>
        <taxon>Dryococelus</taxon>
    </lineage>
</organism>